<sequence>MIKKTLITIASLFIIFTWPAYTLNYTLIYVPIYISILSALSFLVYAWDKRKAKQSVYKKVNRTPERTLHLIALLGGWPGALIAQQLLRHKSQKKRFIIVLWLCILINICILGYANHYFKTLL</sequence>
<accession>A0A1Q2GUM8</accession>
<dbReference type="RefSeq" id="WP_077535539.1">
    <property type="nucleotide sequence ID" value="NZ_CP019628.1"/>
</dbReference>
<proteinExistence type="predicted"/>
<name>A0A1Q2GUM8_9GAMM</name>
<feature type="transmembrane region" description="Helical" evidence="1">
    <location>
        <begin position="27"/>
        <end position="47"/>
    </location>
</feature>
<organism evidence="2 3">
    <name type="scientific">Pseudoalteromonas aliena</name>
    <dbReference type="NCBI Taxonomy" id="247523"/>
    <lineage>
        <taxon>Bacteria</taxon>
        <taxon>Pseudomonadati</taxon>
        <taxon>Pseudomonadota</taxon>
        <taxon>Gammaproteobacteria</taxon>
        <taxon>Alteromonadales</taxon>
        <taxon>Pseudoalteromonadaceae</taxon>
        <taxon>Pseudoalteromonas</taxon>
    </lineage>
</organism>
<evidence type="ECO:0008006" key="4">
    <source>
        <dbReference type="Google" id="ProtNLM"/>
    </source>
</evidence>
<reference evidence="2 3" key="1">
    <citation type="submission" date="2017-02" db="EMBL/GenBank/DDBJ databases">
        <title>Complete genome sequence of the cold-active Pseudoalteromonas aliena strain EH1 isolated from Arctic seawater.</title>
        <authorList>
            <person name="Kim E."/>
            <person name="Heo E."/>
            <person name="Kim H."/>
            <person name="Kim D."/>
        </authorList>
    </citation>
    <scope>NUCLEOTIDE SEQUENCE [LARGE SCALE GENOMIC DNA]</scope>
    <source>
        <strain evidence="2 3">EH1</strain>
    </source>
</reference>
<evidence type="ECO:0000256" key="1">
    <source>
        <dbReference type="SAM" id="Phobius"/>
    </source>
</evidence>
<dbReference type="EMBL" id="CP019628">
    <property type="protein sequence ID" value="AQP98815.1"/>
    <property type="molecule type" value="Genomic_DNA"/>
</dbReference>
<dbReference type="InterPro" id="IPR010718">
    <property type="entry name" value="DUF1294"/>
</dbReference>
<dbReference type="STRING" id="247523.B0W48_02780"/>
<evidence type="ECO:0000313" key="2">
    <source>
        <dbReference type="EMBL" id="AQP98815.1"/>
    </source>
</evidence>
<dbReference type="AlphaFoldDB" id="A0A1Q2GUM8"/>
<gene>
    <name evidence="2" type="ORF">B0W48_02780</name>
</gene>
<keyword evidence="1" id="KW-0472">Membrane</keyword>
<dbReference type="Pfam" id="PF06961">
    <property type="entry name" value="DUF1294"/>
    <property type="match status" value="1"/>
</dbReference>
<feature type="transmembrane region" description="Helical" evidence="1">
    <location>
        <begin position="98"/>
        <end position="118"/>
    </location>
</feature>
<dbReference type="Proteomes" id="UP000188243">
    <property type="component" value="Chromosome"/>
</dbReference>
<feature type="transmembrane region" description="Helical" evidence="1">
    <location>
        <begin position="68"/>
        <end position="86"/>
    </location>
</feature>
<keyword evidence="1" id="KW-0812">Transmembrane</keyword>
<feature type="transmembrane region" description="Helical" evidence="1">
    <location>
        <begin position="5"/>
        <end position="21"/>
    </location>
</feature>
<evidence type="ECO:0000313" key="3">
    <source>
        <dbReference type="Proteomes" id="UP000188243"/>
    </source>
</evidence>
<protein>
    <recommendedName>
        <fullName evidence="4">Cold-shock protein</fullName>
    </recommendedName>
</protein>
<dbReference type="KEGG" id="paln:B0W48_02780"/>
<keyword evidence="1" id="KW-1133">Transmembrane helix</keyword>